<evidence type="ECO:0000256" key="1">
    <source>
        <dbReference type="ARBA" id="ARBA00023125"/>
    </source>
</evidence>
<dbReference type="GO" id="GO:0003677">
    <property type="term" value="F:DNA binding"/>
    <property type="evidence" value="ECO:0007669"/>
    <property type="project" value="UniProtKB-KW"/>
</dbReference>
<dbReference type="KEGG" id="byl:A4V09_22785"/>
<dbReference type="InterPro" id="IPR001387">
    <property type="entry name" value="Cro/C1-type_HTH"/>
</dbReference>
<evidence type="ECO:0000259" key="2">
    <source>
        <dbReference type="PROSITE" id="PS50943"/>
    </source>
</evidence>
<dbReference type="PROSITE" id="PS50943">
    <property type="entry name" value="HTH_CROC1"/>
    <property type="match status" value="2"/>
</dbReference>
<sequence>MSNAYDKMLNRLNAYRQMQNMSQENMGSVMGITQSHYSKLEKGKKIISGEELYNLKKNNIDVDYLISGCGSLRTVLDELMEQCSKKKRAELLQLIVWTVQQGMEAAQIAGSAAALFTREIELLRYQVFPHTSKRTIWYKIRMANEMTQSEMADVLDVSVKRYREIEKGNTRANAEVVASLYENLGYLPSIILEEDVVNLSCLNHIWKAFEKELQDELEAFIRKGCGLWECRPGEGAK</sequence>
<dbReference type="STRING" id="1796616.A4V09_22785"/>
<dbReference type="Gene3D" id="1.10.260.40">
    <property type="entry name" value="lambda repressor-like DNA-binding domains"/>
    <property type="match status" value="2"/>
</dbReference>
<dbReference type="AlphaFoldDB" id="A0A1C7IGZ0"/>
<protein>
    <submittedName>
        <fullName evidence="3">Transcriptional regulator</fullName>
    </submittedName>
</protein>
<dbReference type="SMART" id="SM00530">
    <property type="entry name" value="HTH_XRE"/>
    <property type="match status" value="2"/>
</dbReference>
<dbReference type="RefSeq" id="WP_065544411.1">
    <property type="nucleotide sequence ID" value="NZ_CP015405.2"/>
</dbReference>
<accession>A0A1C7IGZ0</accession>
<dbReference type="Pfam" id="PF01381">
    <property type="entry name" value="HTH_3"/>
    <property type="match status" value="2"/>
</dbReference>
<dbReference type="CDD" id="cd00093">
    <property type="entry name" value="HTH_XRE"/>
    <property type="match status" value="2"/>
</dbReference>
<feature type="domain" description="HTH cro/C1-type" evidence="2">
    <location>
        <begin position="139"/>
        <end position="191"/>
    </location>
</feature>
<evidence type="ECO:0000313" key="4">
    <source>
        <dbReference type="Proteomes" id="UP000092574"/>
    </source>
</evidence>
<dbReference type="OrthoDB" id="1972852at2"/>
<reference evidence="3" key="1">
    <citation type="submission" date="2017-04" db="EMBL/GenBank/DDBJ databases">
        <title>Complete Genome Sequences of Twelve Strains of a Stable Defined Moderately Diverse Mouse Microbiota 2 (sDMDMm2).</title>
        <authorList>
            <person name="Uchimura Y."/>
            <person name="Wyss M."/>
            <person name="Brugiroux S."/>
            <person name="Limenitakis J.P."/>
            <person name="Stecher B."/>
            <person name="McCoy K.D."/>
            <person name="Macpherson A.J."/>
        </authorList>
    </citation>
    <scope>NUCLEOTIDE SEQUENCE</scope>
    <source>
        <strain evidence="3">YL58</strain>
    </source>
</reference>
<dbReference type="PANTHER" id="PTHR46558:SF11">
    <property type="entry name" value="HTH-TYPE TRANSCRIPTIONAL REGULATOR XRE"/>
    <property type="match status" value="1"/>
</dbReference>
<evidence type="ECO:0000313" key="3">
    <source>
        <dbReference type="EMBL" id="ANU78328.1"/>
    </source>
</evidence>
<name>A0A1C7IGZ0_9FIRM</name>
<dbReference type="PANTHER" id="PTHR46558">
    <property type="entry name" value="TRACRIPTIONAL REGULATORY PROTEIN-RELATED-RELATED"/>
    <property type="match status" value="1"/>
</dbReference>
<keyword evidence="1" id="KW-0238">DNA-binding</keyword>
<keyword evidence="4" id="KW-1185">Reference proteome</keyword>
<organism evidence="3 4">
    <name type="scientific">Blautia pseudococcoides</name>
    <dbReference type="NCBI Taxonomy" id="1796616"/>
    <lineage>
        <taxon>Bacteria</taxon>
        <taxon>Bacillati</taxon>
        <taxon>Bacillota</taxon>
        <taxon>Clostridia</taxon>
        <taxon>Lachnospirales</taxon>
        <taxon>Lachnospiraceae</taxon>
        <taxon>Blautia</taxon>
    </lineage>
</organism>
<dbReference type="SUPFAM" id="SSF47413">
    <property type="entry name" value="lambda repressor-like DNA-binding domains"/>
    <property type="match status" value="2"/>
</dbReference>
<gene>
    <name evidence="3" type="ORF">A4V09_22785</name>
</gene>
<feature type="domain" description="HTH cro/C1-type" evidence="2">
    <location>
        <begin position="12"/>
        <end position="65"/>
    </location>
</feature>
<dbReference type="Proteomes" id="UP000092574">
    <property type="component" value="Chromosome"/>
</dbReference>
<dbReference type="EMBL" id="CP015405">
    <property type="protein sequence ID" value="ANU78328.1"/>
    <property type="molecule type" value="Genomic_DNA"/>
</dbReference>
<proteinExistence type="predicted"/>
<dbReference type="InterPro" id="IPR010982">
    <property type="entry name" value="Lambda_DNA-bd_dom_sf"/>
</dbReference>